<dbReference type="Gene3D" id="3.30.40.10">
    <property type="entry name" value="Zinc/RING finger domain, C3HC4 (zinc finger)"/>
    <property type="match status" value="1"/>
</dbReference>
<dbReference type="InterPro" id="IPR028730">
    <property type="entry name" value="ZFYVE26"/>
</dbReference>
<dbReference type="SMART" id="SM00064">
    <property type="entry name" value="FYVE"/>
    <property type="match status" value="1"/>
</dbReference>
<feature type="region of interest" description="Disordered" evidence="6">
    <location>
        <begin position="562"/>
        <end position="582"/>
    </location>
</feature>
<dbReference type="InterPro" id="IPR006869">
    <property type="entry name" value="DUF547"/>
</dbReference>
<accession>A0ABD2X4R4</accession>
<dbReference type="PANTHER" id="PTHR46591">
    <property type="entry name" value="ZINC FINGER FYVE DOMAIN-CONTAINING PROTEIN 26"/>
    <property type="match status" value="1"/>
</dbReference>
<evidence type="ECO:0000256" key="4">
    <source>
        <dbReference type="ARBA" id="ARBA00022833"/>
    </source>
</evidence>
<feature type="region of interest" description="Disordered" evidence="6">
    <location>
        <begin position="707"/>
        <end position="747"/>
    </location>
</feature>
<comment type="caution">
    <text evidence="8">The sequence shown here is derived from an EMBL/GenBank/DDBJ whole genome shotgun (WGS) entry which is preliminary data.</text>
</comment>
<reference evidence="8 9" key="1">
    <citation type="journal article" date="2024" name="bioRxiv">
        <title>A reference genome for Trichogramma kaykai: A tiny desert-dwelling parasitoid wasp with competing sex-ratio distorters.</title>
        <authorList>
            <person name="Culotta J."/>
            <person name="Lindsey A.R."/>
        </authorList>
    </citation>
    <scope>NUCLEOTIDE SEQUENCE [LARGE SCALE GENOMIC DNA]</scope>
    <source>
        <strain evidence="8 9">KSX58</strain>
    </source>
</reference>
<sequence>MSNDATSTSAVLVDEHRRQPMQQHLDVDKCIAARLWYTSTVALGLVSDLHHNASWSSEDLLRSNGLIDANLNATDDTEQCEWIANVVSLCLDKRNAVKAKENLGFAQFKLNLTLIRNDRSQVVEKELLQLFEDILKVRRSEKICTNNISSESSQYLENSLCTTPALTSWLINELLQIWPTSDFPSDTVIQDLYLNVLKVLTATDNLNKNLGVLLCILSKLNLSEVKEKELVKWLYPCLLELRDSEQIELALYSRKNMTLLEEWHKFLDITNLRMLPLNSLENAQKVSYLLSSADGNDSNNPNLNAKELTFRTITRGVHWLLDILDTCLTLLENDDYEKTSRILSCPQLGTLWPSLLLHFLHNLSNPQVTAQPEAWSKEQRICESFKFLLNKCCYSQYENDEPILMNLNARLNSDFSVVKWILAYRQQHQSISVDQSLSIKSIFACLQDYCILTVMKRSINIHECATSDLQPLLKDRPDEKRVFNSYKAMQAALKAILTDHSNTKFSTANDDARNYYVECESLVNGIYPLSTRIEVIENIFSMLFLRYDSHFEFHEENSEEDYCPETTLDGTGKESSAHETRDEAPKPLYGFVCNKHSVKRLAKHLKLCVMQTSVEFAKLQRELDAQDFESIKKSISSLDSALADLFWRLELLTSSEFVESNDVDEVDTPMTIDENETHALIEKSSPSTRLRSKSLFYNRRNYSSSEELDQETRLKVDTDFSSETGSTDASTKRRKKNKSHLAASSENLTAAKNHNSRYIINLMLASKESLALQCLWKADYVRAQQVISMSGLKNSTIDGHVRFSKAMQNFRNEITKQLNTSDALDSTAKSKEIQLLENVRRAAQGGYQASRLTNQIETFIASQESTARLLNSDQTGAREILTFCALDLALTTRQSSTSLLEVAMKYLKGSQKLNNTRHSDFFNDVYRLVRETKLTKTVPELLLDATLPLNLAEWKEKSKFWKQLSDKIAKFQETQFVLDAAVEKNDNGDCMLAGQKIFQEIVDMCAGDYNYLKKIMFHLTVLQSIVPNDERSAISTETALLSQTVDSYLGHQIFDLNVAPESLEHIANKLGVHLVHNVLVNCCPKLTFNDSLRTVKSDSWGSIILNKNSSSRNSESQDKNQDPNQCVVDILSELLQTIKRLYPDCPRVSSKDMVDLCKDNEILQILDKTCCFENLDLSELSVGDHTVAFFLNLWNLLFLHALLTVWVSDLPINSLRHFVSLSSINYLIGDLGRISLATLRSKLLGSMSWEPEYFFKTDDINEVAWQDLDLVHDPRVIFAMTNEFYESPAIRIYHPDTLNKDLNQALSDYLEIYCKKDSEYNEASREGKRLYKFPEIVERYEKFMEINVSNVDYSNMIINQSNQNTSLIQNYFSKSDKVMREYQPVTVSYEVVVHYDKLSPPKIESSMKRSTTSSYYNLMSWSSRSIKPTVLSYLEDHCWLLSYLVKKIHKDVSASISDSSCDNAQRTKCFENHTNASWVTTLANALFDCNPTLASIQENICLNDLWEYWERCIKDDRIANCLEVINALPPRLLYKYTEVQCLKDKLLYQLIHSMDSIDAKLIKQYIHQIKDVNVLAQTILFNMDKWPVHLCQDALHHVIDHRNKHKLPSHCRFRLNETLCRVTVFYKMLPFCKGKELDSQEATWHDVVYCTEKSDPGCIVHSLIEAERYELCLEWLEYQAFPVEMQPLVTQDLLIGLLKNDDNNFENARKLLSSLPVKQSLRICKASLKKLLSMRAMKFLSDWLLENCEEHHKNSNCRLRLGVEMLSQILSRDRPHYLYLIKEPLLLMEQLLMNCKFECLSKITDVIEKFRNAKRVDFPVDIFDRIVRFYAAKSLDFRVSTHRDGLDFKSKDSNAWTISIDNDSRSGEFIMPATVPTKEEWVSNMKVRKCMCCLVVTFSMFNRRHHCRRCGRVVCASCSQQRMQVQGYPKSVLVRVCDDCKHQTVLMQSQGSSSAASSVVLECWRLSKDDAHNRTVREEFSFEHAPNVSLCLAILSLHSDHKAYVSFLLDRCDEMKKLLQPGPGGRVNPEVDHGLLIKMIRSLLVAVKVKCVKLGLNAGLTHCDRFLSQVDLIATLVQSDCLALIPTDESLDDHAFRKLRDLLTEKEHWTLALDVSTKTGLDTQGVWAAWGKACLKAGYLDRARTKFSHCMEKVLNENLDDWVMLGYPDTEFSSRSSEESVEMQQSQRPFNDAKSYSPGRIKRHTLKNRPTKDPPLLVEILQILENQSQLSPDQPGSQPKSATAAHEILTTLNTLKAVSQGQCSFVHHYTSHNVYYEESLHYLLTYGSSSSILEFYVKHEQFEKCLGFVMENCLEPELFFNSLYLRCLNMGHTEKLLHAMRADDASLLTWKKYLCYTCHNLDKKGYLNTLYHLQLFMRDFIRAAMTCIRFYKNEARNYTDLCGNVHYLVDAQRHLESELSIDQLSIKKRRKSVGSAHGGLTMEMEPSEIDKHINTISRQLEIAKFLGNSEREGRSVAPYLKILYSMDQVDNTHSIELPTLFGNQHEKTRLAVLAILCGRDTEEGFGIAFRIVQDYNLKQHKVYSLAGHVLALEKKVSSIEQLIKCCRSSGAPDSLAVSDRVLTHCVKQLLSNQADSQSDCKDNVDSLIKLITDVELKISAYIESKQLKAAYLLAVKNQRAYDIRRILKEADRLGQNAIRTICTKWLKQNSL</sequence>
<dbReference type="SUPFAM" id="SSF57903">
    <property type="entry name" value="FYVE/PHD zinc finger"/>
    <property type="match status" value="1"/>
</dbReference>
<dbReference type="Pfam" id="PF25569">
    <property type="entry name" value="TPR_ZFYVE26"/>
    <property type="match status" value="1"/>
</dbReference>
<dbReference type="GO" id="GO:0008270">
    <property type="term" value="F:zinc ion binding"/>
    <property type="evidence" value="ECO:0007669"/>
    <property type="project" value="UniProtKB-KW"/>
</dbReference>
<dbReference type="InterPro" id="IPR013083">
    <property type="entry name" value="Znf_RING/FYVE/PHD"/>
</dbReference>
<evidence type="ECO:0000256" key="5">
    <source>
        <dbReference type="PROSITE-ProRule" id="PRU00091"/>
    </source>
</evidence>
<keyword evidence="2" id="KW-0479">Metal-binding</keyword>
<name>A0ABD2X4R4_9HYME</name>
<feature type="compositionally biased region" description="Basic and acidic residues" evidence="6">
    <location>
        <begin position="571"/>
        <end position="582"/>
    </location>
</feature>
<evidence type="ECO:0000259" key="7">
    <source>
        <dbReference type="PROSITE" id="PS50178"/>
    </source>
</evidence>
<dbReference type="Pfam" id="PF01363">
    <property type="entry name" value="FYVE"/>
    <property type="match status" value="1"/>
</dbReference>
<dbReference type="InterPro" id="IPR017455">
    <property type="entry name" value="Znf_FYVE-rel"/>
</dbReference>
<dbReference type="InterPro" id="IPR057946">
    <property type="entry name" value="TPR_ZFYVE26"/>
</dbReference>
<dbReference type="PANTHER" id="PTHR46591:SF1">
    <property type="entry name" value="ZINC FINGER FYVE DOMAIN-CONTAINING PROTEIN 26"/>
    <property type="match status" value="1"/>
</dbReference>
<feature type="region of interest" description="Disordered" evidence="6">
    <location>
        <begin position="2174"/>
        <end position="2198"/>
    </location>
</feature>
<keyword evidence="4" id="KW-0862">Zinc</keyword>
<dbReference type="InterPro" id="IPR000306">
    <property type="entry name" value="Znf_FYVE"/>
</dbReference>
<evidence type="ECO:0000256" key="6">
    <source>
        <dbReference type="SAM" id="MobiDB-lite"/>
    </source>
</evidence>
<organism evidence="8 9">
    <name type="scientific">Trichogramma kaykai</name>
    <dbReference type="NCBI Taxonomy" id="54128"/>
    <lineage>
        <taxon>Eukaryota</taxon>
        <taxon>Metazoa</taxon>
        <taxon>Ecdysozoa</taxon>
        <taxon>Arthropoda</taxon>
        <taxon>Hexapoda</taxon>
        <taxon>Insecta</taxon>
        <taxon>Pterygota</taxon>
        <taxon>Neoptera</taxon>
        <taxon>Endopterygota</taxon>
        <taxon>Hymenoptera</taxon>
        <taxon>Apocrita</taxon>
        <taxon>Proctotrupomorpha</taxon>
        <taxon>Chalcidoidea</taxon>
        <taxon>Trichogrammatidae</taxon>
        <taxon>Trichogramma</taxon>
    </lineage>
</organism>
<keyword evidence="9" id="KW-1185">Reference proteome</keyword>
<dbReference type="Pfam" id="PF04784">
    <property type="entry name" value="DUF547"/>
    <property type="match status" value="1"/>
</dbReference>
<evidence type="ECO:0000256" key="2">
    <source>
        <dbReference type="ARBA" id="ARBA00022723"/>
    </source>
</evidence>
<gene>
    <name evidence="8" type="ORF">TKK_006564</name>
</gene>
<keyword evidence="3 5" id="KW-0863">Zinc-finger</keyword>
<feature type="domain" description="FYVE-type" evidence="7">
    <location>
        <begin position="1884"/>
        <end position="1945"/>
    </location>
</feature>
<evidence type="ECO:0000256" key="3">
    <source>
        <dbReference type="ARBA" id="ARBA00022771"/>
    </source>
</evidence>
<dbReference type="EMBL" id="JBJJXI010000054">
    <property type="protein sequence ID" value="KAL3399933.1"/>
    <property type="molecule type" value="Genomic_DNA"/>
</dbReference>
<dbReference type="InterPro" id="IPR011011">
    <property type="entry name" value="Znf_FYVE_PHD"/>
</dbReference>
<feature type="compositionally biased region" description="Polar residues" evidence="6">
    <location>
        <begin position="719"/>
        <end position="729"/>
    </location>
</feature>
<dbReference type="Proteomes" id="UP001627154">
    <property type="component" value="Unassembled WGS sequence"/>
</dbReference>
<evidence type="ECO:0000313" key="8">
    <source>
        <dbReference type="EMBL" id="KAL3399933.1"/>
    </source>
</evidence>
<evidence type="ECO:0000313" key="9">
    <source>
        <dbReference type="Proteomes" id="UP001627154"/>
    </source>
</evidence>
<proteinExistence type="predicted"/>
<evidence type="ECO:0000256" key="1">
    <source>
        <dbReference type="ARBA" id="ARBA00022553"/>
    </source>
</evidence>
<protein>
    <recommendedName>
        <fullName evidence="7">FYVE-type domain-containing protein</fullName>
    </recommendedName>
</protein>
<keyword evidence="1" id="KW-0597">Phosphoprotein</keyword>
<dbReference type="PROSITE" id="PS50178">
    <property type="entry name" value="ZF_FYVE"/>
    <property type="match status" value="1"/>
</dbReference>